<protein>
    <submittedName>
        <fullName evidence="1">33768_t:CDS:1</fullName>
    </submittedName>
</protein>
<organism evidence="1 2">
    <name type="scientific">Racocetra persica</name>
    <dbReference type="NCBI Taxonomy" id="160502"/>
    <lineage>
        <taxon>Eukaryota</taxon>
        <taxon>Fungi</taxon>
        <taxon>Fungi incertae sedis</taxon>
        <taxon>Mucoromycota</taxon>
        <taxon>Glomeromycotina</taxon>
        <taxon>Glomeromycetes</taxon>
        <taxon>Diversisporales</taxon>
        <taxon>Gigasporaceae</taxon>
        <taxon>Racocetra</taxon>
    </lineage>
</organism>
<feature type="non-terminal residue" evidence="1">
    <location>
        <position position="1"/>
    </location>
</feature>
<dbReference type="Proteomes" id="UP000789920">
    <property type="component" value="Unassembled WGS sequence"/>
</dbReference>
<comment type="caution">
    <text evidence="1">The sequence shown here is derived from an EMBL/GenBank/DDBJ whole genome shotgun (WGS) entry which is preliminary data.</text>
</comment>
<reference evidence="1" key="1">
    <citation type="submission" date="2021-06" db="EMBL/GenBank/DDBJ databases">
        <authorList>
            <person name="Kallberg Y."/>
            <person name="Tangrot J."/>
            <person name="Rosling A."/>
        </authorList>
    </citation>
    <scope>NUCLEOTIDE SEQUENCE</scope>
    <source>
        <strain evidence="1">MA461A</strain>
    </source>
</reference>
<keyword evidence="2" id="KW-1185">Reference proteome</keyword>
<sequence length="233" mass="25478">SPPTNSNQPQPSQPNSNQPQPSQPNSNQPQPSQPNSNQPNQSQPSPSLPNPNSGDVQPTSSSPPPHESSNPPMPSISQKKIPLNTHYTSTADVCSTNPYCKTDTNKQDSGKTETTQEPDTITTIMPAGYDSRTITSFTKRTVTVTVTVYVPGYVTTVTEYKNGETISYETYYPPSTKIIVQVVTSVAPAGFEFVESKARRLSHYGLFDRNNDGLVSVVLSLWVVMWSLVYLIL</sequence>
<name>A0ACA9RUR5_9GLOM</name>
<evidence type="ECO:0000313" key="2">
    <source>
        <dbReference type="Proteomes" id="UP000789920"/>
    </source>
</evidence>
<accession>A0ACA9RUR5</accession>
<dbReference type="EMBL" id="CAJVQC010072419">
    <property type="protein sequence ID" value="CAG8811482.1"/>
    <property type="molecule type" value="Genomic_DNA"/>
</dbReference>
<gene>
    <name evidence="1" type="ORF">RPERSI_LOCUS23316</name>
</gene>
<evidence type="ECO:0000313" key="1">
    <source>
        <dbReference type="EMBL" id="CAG8811482.1"/>
    </source>
</evidence>
<proteinExistence type="predicted"/>